<evidence type="ECO:0000313" key="4">
    <source>
        <dbReference type="RefSeq" id="XP_022236850.1"/>
    </source>
</evidence>
<name>A0ABM1RZP5_LIMPO</name>
<proteinExistence type="predicted"/>
<organism evidence="3 4">
    <name type="scientific">Limulus polyphemus</name>
    <name type="common">Atlantic horseshoe crab</name>
    <dbReference type="NCBI Taxonomy" id="6850"/>
    <lineage>
        <taxon>Eukaryota</taxon>
        <taxon>Metazoa</taxon>
        <taxon>Ecdysozoa</taxon>
        <taxon>Arthropoda</taxon>
        <taxon>Chelicerata</taxon>
        <taxon>Merostomata</taxon>
        <taxon>Xiphosura</taxon>
        <taxon>Limulidae</taxon>
        <taxon>Limulus</taxon>
    </lineage>
</organism>
<keyword evidence="3" id="KW-1185">Reference proteome</keyword>
<reference evidence="4" key="1">
    <citation type="submission" date="2025-08" db="UniProtKB">
        <authorList>
            <consortium name="RefSeq"/>
        </authorList>
    </citation>
    <scope>IDENTIFICATION</scope>
    <source>
        <tissue evidence="4">Muscle</tissue>
    </source>
</reference>
<dbReference type="RefSeq" id="XP_022236850.1">
    <property type="nucleotide sequence ID" value="XM_022381142.1"/>
</dbReference>
<keyword evidence="2" id="KW-0732">Signal</keyword>
<accession>A0ABM1RZP5</accession>
<protein>
    <submittedName>
        <fullName evidence="4">Uncharacterized protein LOC111084435</fullName>
    </submittedName>
</protein>
<gene>
    <name evidence="4" type="primary">LOC111084435</name>
</gene>
<evidence type="ECO:0000256" key="2">
    <source>
        <dbReference type="SAM" id="SignalP"/>
    </source>
</evidence>
<sequence>MAALSWCVIIVILLKGQILAENSLHLRSDDKSKIQPKPLGPKRDRDPYDVIAVSQKQVEQVPEYLLRKPKSEPSCAELRVIWNRIQRILRYSDMTNELPVFPLSLPKALINYILSYPSYFENSDIRLPKELFSLPIESNLEKSLKGAISHKQKSLARQNTLTGNFGDTISRHNHQANNNYNIYNHSETHNSHSRIDPSNLLVKLARFPYQQEPLGGFGTVLRKPEDKILLEKQQRLEKMPEPFPGNVEISPLHMNTKDSDNGFGTLGEFAPNLEQSRQNKNNYHYGTLLNEMSSMEQQVFSHPEEKEKDLTSEMVSNDAVNLEKTCKVVNGNPCQTDEDCFCFNTVLQCVATRCEARQSHSLSRQSGVFTDDQGTWHSGPLNSAKLGISRKK</sequence>
<feature type="compositionally biased region" description="Polar residues" evidence="1">
    <location>
        <begin position="367"/>
        <end position="376"/>
    </location>
</feature>
<evidence type="ECO:0000256" key="1">
    <source>
        <dbReference type="SAM" id="MobiDB-lite"/>
    </source>
</evidence>
<dbReference type="Proteomes" id="UP000694941">
    <property type="component" value="Unplaced"/>
</dbReference>
<dbReference type="GeneID" id="111084435"/>
<feature type="signal peptide" evidence="2">
    <location>
        <begin position="1"/>
        <end position="20"/>
    </location>
</feature>
<feature type="region of interest" description="Disordered" evidence="1">
    <location>
        <begin position="367"/>
        <end position="392"/>
    </location>
</feature>
<evidence type="ECO:0000313" key="3">
    <source>
        <dbReference type="Proteomes" id="UP000694941"/>
    </source>
</evidence>
<feature type="chain" id="PRO_5046297828" evidence="2">
    <location>
        <begin position="21"/>
        <end position="392"/>
    </location>
</feature>